<dbReference type="RefSeq" id="WP_155611088.1">
    <property type="nucleotide sequence ID" value="NZ_WNZW01000003.1"/>
</dbReference>
<proteinExistence type="predicted"/>
<evidence type="ECO:0000259" key="5">
    <source>
        <dbReference type="Pfam" id="PF07940"/>
    </source>
</evidence>
<dbReference type="Pfam" id="PF07940">
    <property type="entry name" value="Hepar_II_III_C"/>
    <property type="match status" value="1"/>
</dbReference>
<keyword evidence="2" id="KW-0732">Signal</keyword>
<evidence type="ECO:0000313" key="8">
    <source>
        <dbReference type="Proteomes" id="UP000447876"/>
    </source>
</evidence>
<dbReference type="AlphaFoldDB" id="A0A7X3CP59"/>
<comment type="subcellular location">
    <subcellularLocation>
        <location evidence="1">Periplasm</location>
    </subcellularLocation>
</comment>
<dbReference type="Gene3D" id="2.70.98.70">
    <property type="match status" value="1"/>
</dbReference>
<evidence type="ECO:0000256" key="4">
    <source>
        <dbReference type="ARBA" id="ARBA00023239"/>
    </source>
</evidence>
<dbReference type="Proteomes" id="UP000447876">
    <property type="component" value="Unassembled WGS sequence"/>
</dbReference>
<protein>
    <submittedName>
        <fullName evidence="7">Heparinase</fullName>
    </submittedName>
</protein>
<gene>
    <name evidence="7" type="ORF">GNP95_11885</name>
</gene>
<evidence type="ECO:0000256" key="1">
    <source>
        <dbReference type="ARBA" id="ARBA00004418"/>
    </source>
</evidence>
<dbReference type="Gene3D" id="1.50.10.100">
    <property type="entry name" value="Chondroitin AC/alginate lyase"/>
    <property type="match status" value="1"/>
</dbReference>
<evidence type="ECO:0000256" key="3">
    <source>
        <dbReference type="ARBA" id="ARBA00022764"/>
    </source>
</evidence>
<feature type="domain" description="Heparin-sulfate lyase N-terminal" evidence="6">
    <location>
        <begin position="49"/>
        <end position="309"/>
    </location>
</feature>
<keyword evidence="3" id="KW-0574">Periplasm</keyword>
<dbReference type="EMBL" id="WNZW01000003">
    <property type="protein sequence ID" value="MUG45690.1"/>
    <property type="molecule type" value="Genomic_DNA"/>
</dbReference>
<dbReference type="InterPro" id="IPR031680">
    <property type="entry name" value="Hepar_II_III_N"/>
</dbReference>
<dbReference type="Pfam" id="PF16889">
    <property type="entry name" value="Hepar_II_III_N"/>
    <property type="match status" value="1"/>
</dbReference>
<dbReference type="InterPro" id="IPR012480">
    <property type="entry name" value="Hepar_II_III_C"/>
</dbReference>
<dbReference type="PANTHER" id="PTHR39210:SF1">
    <property type="entry name" value="HEPARIN-SULFATE LYASE"/>
    <property type="match status" value="1"/>
</dbReference>
<dbReference type="PANTHER" id="PTHR39210">
    <property type="entry name" value="HEPARIN-SULFATE LYASE"/>
    <property type="match status" value="1"/>
</dbReference>
<evidence type="ECO:0000256" key="2">
    <source>
        <dbReference type="ARBA" id="ARBA00022729"/>
    </source>
</evidence>
<evidence type="ECO:0000313" key="7">
    <source>
        <dbReference type="EMBL" id="MUG45690.1"/>
    </source>
</evidence>
<organism evidence="7 8">
    <name type="scientific">Paenibacillus woosongensis</name>
    <dbReference type="NCBI Taxonomy" id="307580"/>
    <lineage>
        <taxon>Bacteria</taxon>
        <taxon>Bacillati</taxon>
        <taxon>Bacillota</taxon>
        <taxon>Bacilli</taxon>
        <taxon>Bacillales</taxon>
        <taxon>Paenibacillaceae</taxon>
        <taxon>Paenibacillus</taxon>
    </lineage>
</organism>
<name>A0A7X3CP59_9BACL</name>
<feature type="domain" description="Heparinase II/III-like C-terminal" evidence="5">
    <location>
        <begin position="362"/>
        <end position="579"/>
    </location>
</feature>
<dbReference type="OrthoDB" id="7335480at2"/>
<keyword evidence="4" id="KW-0456">Lyase</keyword>
<reference evidence="7 8" key="1">
    <citation type="submission" date="2019-11" db="EMBL/GenBank/DDBJ databases">
        <title>Draft genome sequences of five Paenibacillus species of dairy origin.</title>
        <authorList>
            <person name="Olajide A.M."/>
            <person name="Chen S."/>
            <person name="Lapointe G."/>
        </authorList>
    </citation>
    <scope>NUCLEOTIDE SEQUENCE [LARGE SCALE GENOMIC DNA]</scope>
    <source>
        <strain evidence="7 8">12CR55</strain>
    </source>
</reference>
<accession>A0A7X3CP59</accession>
<dbReference type="GO" id="GO:0016829">
    <property type="term" value="F:lyase activity"/>
    <property type="evidence" value="ECO:0007669"/>
    <property type="project" value="UniProtKB-KW"/>
</dbReference>
<dbReference type="GO" id="GO:0042597">
    <property type="term" value="C:periplasmic space"/>
    <property type="evidence" value="ECO:0007669"/>
    <property type="project" value="UniProtKB-SubCell"/>
</dbReference>
<dbReference type="InterPro" id="IPR008929">
    <property type="entry name" value="Chondroitin_lyas"/>
</dbReference>
<evidence type="ECO:0000259" key="6">
    <source>
        <dbReference type="Pfam" id="PF16889"/>
    </source>
</evidence>
<comment type="caution">
    <text evidence="7">The sequence shown here is derived from an EMBL/GenBank/DDBJ whole genome shotgun (WGS) entry which is preliminary data.</text>
</comment>
<dbReference type="SUPFAM" id="SSF48230">
    <property type="entry name" value="Chondroitin AC/alginate lyase"/>
    <property type="match status" value="1"/>
</dbReference>
<sequence>MSEVSLLVRRFYWTEEDRRFIVDACRKHWPEEVKEVVHRADLACRNTFIFTHRWDMERCEEEVAFPERINWYYRHKEDLEWLVMLNRARYMGELGQAYWLTGKEKYAEGYIRLLKDWMQQNPLTEEEVRSAADRAYNVKDTWRKLDSGIRITHWLKGYYCVRRCSLWGESEEKLFKEAVRRHGMYLNLAYVPHDRQSNWGFLETNGLFQLALLFPELAESETWLQTGLQRLEEMCRLQVYSDGMHNEQCTMYHHEVLHCLFESVWLGRLNGIEMPEVLDDTLNRMYTASLAFVQPDGRQPMLGDSDGTDMRDVLCRGAVLFGRGDLKRMAYERLDYEGIWFFGERGYDRFNQLAVQEPSFTSIQLNDSGYAFMRSGWGSHAQYLVFDGGHMDVIRAHGHDDLLHVSLFAHGREFLTDPGRFTYMETEDRQYFMESLQHNTLSVDGETISTYVSSWRWADVARPFDRYWNSGPDFDYVQAGHDGYWRLEQPVHVARQVLFVKPDYWVIVDTCRSHGEHEYKIPFHFAEGLDLTVREDGIVHAAASQEGPALWIIPLVQMDVKQDASWVSRHYNEKTPSVKASFVRKGKGFAKFITLLYPSASPQVKLPILQELEVLDSYGNQVPSHLATAFSVQREQGKEEFVFSHQGPRSYRFGDHHLSGEVLLMRSGGLTGNDPRPYIIKV</sequence>